<accession>A0A5C5TWN9</accession>
<feature type="chain" id="PRO_5022708960" evidence="1">
    <location>
        <begin position="41"/>
        <end position="214"/>
    </location>
</feature>
<organism evidence="3 4">
    <name type="scientific">Luteimonas marina</name>
    <dbReference type="NCBI Taxonomy" id="488485"/>
    <lineage>
        <taxon>Bacteria</taxon>
        <taxon>Pseudomonadati</taxon>
        <taxon>Pseudomonadota</taxon>
        <taxon>Gammaproteobacteria</taxon>
        <taxon>Lysobacterales</taxon>
        <taxon>Lysobacteraceae</taxon>
        <taxon>Luteimonas</taxon>
    </lineage>
</organism>
<sequence length="214" mass="22633">MSLSTTLRPAPVPQGASMPRSLTRLAFGLALGALATSAAAAPLTYTIDATHTDVIAQWNHLGFSNPTAHFGQVEGTIVYDADDVSASSVEVRIPLSGLNSHVARFDEHLRNADFFEVETFPVATFRSTAVEAAGEGRLKVSGELTIKDATRPVVLDVALNKAGPHPRNNRPTIGFDATTTVLRSEFGLGRGAPAVSDEVKIRITTEAQAESAPE</sequence>
<dbReference type="SUPFAM" id="SSF101874">
    <property type="entry name" value="YceI-like"/>
    <property type="match status" value="1"/>
</dbReference>
<comment type="caution">
    <text evidence="3">The sequence shown here is derived from an EMBL/GenBank/DDBJ whole genome shotgun (WGS) entry which is preliminary data.</text>
</comment>
<dbReference type="AlphaFoldDB" id="A0A5C5TWN9"/>
<dbReference type="Pfam" id="PF04264">
    <property type="entry name" value="YceI"/>
    <property type="match status" value="1"/>
</dbReference>
<dbReference type="InterPro" id="IPR007372">
    <property type="entry name" value="Lipid/polyisoprenoid-bd_YceI"/>
</dbReference>
<keyword evidence="1" id="KW-0732">Signal</keyword>
<feature type="signal peptide" evidence="1">
    <location>
        <begin position="1"/>
        <end position="40"/>
    </location>
</feature>
<name>A0A5C5TWN9_9GAMM</name>
<dbReference type="PANTHER" id="PTHR34406:SF1">
    <property type="entry name" value="PROTEIN YCEI"/>
    <property type="match status" value="1"/>
</dbReference>
<gene>
    <name evidence="3" type="ORF">FQY83_15720</name>
</gene>
<evidence type="ECO:0000256" key="1">
    <source>
        <dbReference type="SAM" id="SignalP"/>
    </source>
</evidence>
<feature type="domain" description="Lipid/polyisoprenoid-binding YceI-like" evidence="2">
    <location>
        <begin position="44"/>
        <end position="208"/>
    </location>
</feature>
<proteinExistence type="predicted"/>
<dbReference type="Proteomes" id="UP000319980">
    <property type="component" value="Unassembled WGS sequence"/>
</dbReference>
<evidence type="ECO:0000313" key="4">
    <source>
        <dbReference type="Proteomes" id="UP000319980"/>
    </source>
</evidence>
<dbReference type="SMART" id="SM00867">
    <property type="entry name" value="YceI"/>
    <property type="match status" value="1"/>
</dbReference>
<dbReference type="OrthoDB" id="9811006at2"/>
<dbReference type="PANTHER" id="PTHR34406">
    <property type="entry name" value="PROTEIN YCEI"/>
    <property type="match status" value="1"/>
</dbReference>
<evidence type="ECO:0000259" key="2">
    <source>
        <dbReference type="SMART" id="SM00867"/>
    </source>
</evidence>
<evidence type="ECO:0000313" key="3">
    <source>
        <dbReference type="EMBL" id="TWT18184.1"/>
    </source>
</evidence>
<protein>
    <submittedName>
        <fullName evidence="3">YceI family protein</fullName>
    </submittedName>
</protein>
<dbReference type="Gene3D" id="2.40.128.110">
    <property type="entry name" value="Lipid/polyisoprenoid-binding, YceI-like"/>
    <property type="match status" value="1"/>
</dbReference>
<keyword evidence="4" id="KW-1185">Reference proteome</keyword>
<reference evidence="3 4" key="1">
    <citation type="journal article" date="2008" name="Int. J. Syst. Evol. Microbiol.">
        <title>Luteimonas marina sp. nov., isolated from seawater.</title>
        <authorList>
            <person name="Baik K.S."/>
            <person name="Park S.C."/>
            <person name="Kim M.S."/>
            <person name="Kim E.M."/>
            <person name="Park C."/>
            <person name="Chun J."/>
            <person name="Seong C.N."/>
        </authorList>
    </citation>
    <scope>NUCLEOTIDE SEQUENCE [LARGE SCALE GENOMIC DNA]</scope>
    <source>
        <strain evidence="3 4">FR1330</strain>
    </source>
</reference>
<dbReference type="EMBL" id="VOHK01000007">
    <property type="protein sequence ID" value="TWT18184.1"/>
    <property type="molecule type" value="Genomic_DNA"/>
</dbReference>
<dbReference type="InterPro" id="IPR036761">
    <property type="entry name" value="TTHA0802/YceI-like_sf"/>
</dbReference>